<keyword evidence="2" id="KW-0732">Signal</keyword>
<feature type="compositionally biased region" description="Basic and acidic residues" evidence="1">
    <location>
        <begin position="36"/>
        <end position="49"/>
    </location>
</feature>
<evidence type="ECO:0000256" key="2">
    <source>
        <dbReference type="SAM" id="SignalP"/>
    </source>
</evidence>
<dbReference type="Gramene" id="Potri.007G049700.1.v4.1">
    <property type="protein sequence ID" value="Potri.007G049700.1.v4.1"/>
    <property type="gene ID" value="Potri.007G049700.v4.1"/>
</dbReference>
<gene>
    <name evidence="3" type="ORF">POPTR_007G049700</name>
</gene>
<protein>
    <submittedName>
        <fullName evidence="3">Uncharacterized protein</fullName>
    </submittedName>
</protein>
<dbReference type="AlphaFoldDB" id="A0A2K1ZPI7"/>
<feature type="region of interest" description="Disordered" evidence="1">
    <location>
        <begin position="35"/>
        <end position="96"/>
    </location>
</feature>
<evidence type="ECO:0000256" key="1">
    <source>
        <dbReference type="SAM" id="MobiDB-lite"/>
    </source>
</evidence>
<accession>A0A2K1ZPI7</accession>
<sequence>MRHFCLVLFILAMILLVTNPCLVNCRALRSGTQNEINDHHEATDTDDHGPGSVSTNMKASVHSEPVKDDGGGRVSATDRQVYKPTSSGPSGEGPGH</sequence>
<organism evidence="3 4">
    <name type="scientific">Populus trichocarpa</name>
    <name type="common">Western balsam poplar</name>
    <name type="synonym">Populus balsamifera subsp. trichocarpa</name>
    <dbReference type="NCBI Taxonomy" id="3694"/>
    <lineage>
        <taxon>Eukaryota</taxon>
        <taxon>Viridiplantae</taxon>
        <taxon>Streptophyta</taxon>
        <taxon>Embryophyta</taxon>
        <taxon>Tracheophyta</taxon>
        <taxon>Spermatophyta</taxon>
        <taxon>Magnoliopsida</taxon>
        <taxon>eudicotyledons</taxon>
        <taxon>Gunneridae</taxon>
        <taxon>Pentapetalae</taxon>
        <taxon>rosids</taxon>
        <taxon>fabids</taxon>
        <taxon>Malpighiales</taxon>
        <taxon>Salicaceae</taxon>
        <taxon>Saliceae</taxon>
        <taxon>Populus</taxon>
    </lineage>
</organism>
<keyword evidence="4" id="KW-1185">Reference proteome</keyword>
<dbReference type="EMBL" id="CM009296">
    <property type="protein sequence ID" value="PNT27180.1"/>
    <property type="molecule type" value="Genomic_DNA"/>
</dbReference>
<evidence type="ECO:0000313" key="4">
    <source>
        <dbReference type="Proteomes" id="UP000006729"/>
    </source>
</evidence>
<feature type="signal peptide" evidence="2">
    <location>
        <begin position="1"/>
        <end position="20"/>
    </location>
</feature>
<dbReference type="InParanoid" id="A0A2K1ZPI7"/>
<name>A0A2K1ZPI7_POPTR</name>
<evidence type="ECO:0000313" key="3">
    <source>
        <dbReference type="EMBL" id="PNT27180.1"/>
    </source>
</evidence>
<reference evidence="3 4" key="1">
    <citation type="journal article" date="2006" name="Science">
        <title>The genome of black cottonwood, Populus trichocarpa (Torr. &amp; Gray).</title>
        <authorList>
            <person name="Tuskan G.A."/>
            <person name="Difazio S."/>
            <person name="Jansson S."/>
            <person name="Bohlmann J."/>
            <person name="Grigoriev I."/>
            <person name="Hellsten U."/>
            <person name="Putnam N."/>
            <person name="Ralph S."/>
            <person name="Rombauts S."/>
            <person name="Salamov A."/>
            <person name="Schein J."/>
            <person name="Sterck L."/>
            <person name="Aerts A."/>
            <person name="Bhalerao R.R."/>
            <person name="Bhalerao R.P."/>
            <person name="Blaudez D."/>
            <person name="Boerjan W."/>
            <person name="Brun A."/>
            <person name="Brunner A."/>
            <person name="Busov V."/>
            <person name="Campbell M."/>
            <person name="Carlson J."/>
            <person name="Chalot M."/>
            <person name="Chapman J."/>
            <person name="Chen G.L."/>
            <person name="Cooper D."/>
            <person name="Coutinho P.M."/>
            <person name="Couturier J."/>
            <person name="Covert S."/>
            <person name="Cronk Q."/>
            <person name="Cunningham R."/>
            <person name="Davis J."/>
            <person name="Degroeve S."/>
            <person name="Dejardin A."/>
            <person name="Depamphilis C."/>
            <person name="Detter J."/>
            <person name="Dirks B."/>
            <person name="Dubchak I."/>
            <person name="Duplessis S."/>
            <person name="Ehlting J."/>
            <person name="Ellis B."/>
            <person name="Gendler K."/>
            <person name="Goodstein D."/>
            <person name="Gribskov M."/>
            <person name="Grimwood J."/>
            <person name="Groover A."/>
            <person name="Gunter L."/>
            <person name="Hamberger B."/>
            <person name="Heinze B."/>
            <person name="Helariutta Y."/>
            <person name="Henrissat B."/>
            <person name="Holligan D."/>
            <person name="Holt R."/>
            <person name="Huang W."/>
            <person name="Islam-Faridi N."/>
            <person name="Jones S."/>
            <person name="Jones-Rhoades M."/>
            <person name="Jorgensen R."/>
            <person name="Joshi C."/>
            <person name="Kangasjarvi J."/>
            <person name="Karlsson J."/>
            <person name="Kelleher C."/>
            <person name="Kirkpatrick R."/>
            <person name="Kirst M."/>
            <person name="Kohler A."/>
            <person name="Kalluri U."/>
            <person name="Larimer F."/>
            <person name="Leebens-Mack J."/>
            <person name="Leple J.C."/>
            <person name="Locascio P."/>
            <person name="Lou Y."/>
            <person name="Lucas S."/>
            <person name="Martin F."/>
            <person name="Montanini B."/>
            <person name="Napoli C."/>
            <person name="Nelson D.R."/>
            <person name="Nelson C."/>
            <person name="Nieminen K."/>
            <person name="Nilsson O."/>
            <person name="Pereda V."/>
            <person name="Peter G."/>
            <person name="Philippe R."/>
            <person name="Pilate G."/>
            <person name="Poliakov A."/>
            <person name="Razumovskaya J."/>
            <person name="Richardson P."/>
            <person name="Rinaldi C."/>
            <person name="Ritland K."/>
            <person name="Rouze P."/>
            <person name="Ryaboy D."/>
            <person name="Schmutz J."/>
            <person name="Schrader J."/>
            <person name="Segerman B."/>
            <person name="Shin H."/>
            <person name="Siddiqui A."/>
            <person name="Sterky F."/>
            <person name="Terry A."/>
            <person name="Tsai C.J."/>
            <person name="Uberbacher E."/>
            <person name="Unneberg P."/>
            <person name="Vahala J."/>
            <person name="Wall K."/>
            <person name="Wessler S."/>
            <person name="Yang G."/>
            <person name="Yin T."/>
            <person name="Douglas C."/>
            <person name="Marra M."/>
            <person name="Sandberg G."/>
            <person name="Van de Peer Y."/>
            <person name="Rokhsar D."/>
        </authorList>
    </citation>
    <scope>NUCLEOTIDE SEQUENCE [LARGE SCALE GENOMIC DNA]</scope>
    <source>
        <strain evidence="4">cv. Nisqually</strain>
    </source>
</reference>
<dbReference type="Proteomes" id="UP000006729">
    <property type="component" value="Chromosome 7"/>
</dbReference>
<proteinExistence type="predicted"/>
<feature type="chain" id="PRO_5014360623" evidence="2">
    <location>
        <begin position="21"/>
        <end position="96"/>
    </location>
</feature>